<dbReference type="RefSeq" id="WP_256259256.1">
    <property type="nucleotide sequence ID" value="NZ_FONR01000023.1"/>
</dbReference>
<reference evidence="1 2" key="1">
    <citation type="submission" date="2016-10" db="EMBL/GenBank/DDBJ databases">
        <authorList>
            <person name="de Groot N.N."/>
        </authorList>
    </citation>
    <scope>NUCLEOTIDE SEQUENCE [LARGE SCALE GENOMIC DNA]</scope>
    <source>
        <strain evidence="1 2">OK461</strain>
    </source>
</reference>
<name>A0A1I2T3Z3_9ACTN</name>
<dbReference type="EMBL" id="FONR01000023">
    <property type="protein sequence ID" value="SFG57126.1"/>
    <property type="molecule type" value="Genomic_DNA"/>
</dbReference>
<dbReference type="InterPro" id="IPR006059">
    <property type="entry name" value="SBP"/>
</dbReference>
<organism evidence="1 2">
    <name type="scientific">Streptomyces mirabilis</name>
    <dbReference type="NCBI Taxonomy" id="68239"/>
    <lineage>
        <taxon>Bacteria</taxon>
        <taxon>Bacillati</taxon>
        <taxon>Actinomycetota</taxon>
        <taxon>Actinomycetes</taxon>
        <taxon>Kitasatosporales</taxon>
        <taxon>Streptomycetaceae</taxon>
        <taxon>Streptomyces</taxon>
    </lineage>
</organism>
<dbReference type="AlphaFoldDB" id="A0A1I2T3Z3"/>
<dbReference type="Proteomes" id="UP000181942">
    <property type="component" value="Unassembled WGS sequence"/>
</dbReference>
<keyword evidence="1" id="KW-0813">Transport</keyword>
<keyword evidence="1" id="KW-0762">Sugar transport</keyword>
<gene>
    <name evidence="1" type="ORF">SAMN02787118_12314</name>
</gene>
<dbReference type="Pfam" id="PF01547">
    <property type="entry name" value="SBP_bac_1"/>
    <property type="match status" value="1"/>
</dbReference>
<evidence type="ECO:0000313" key="2">
    <source>
        <dbReference type="Proteomes" id="UP000181942"/>
    </source>
</evidence>
<proteinExistence type="predicted"/>
<accession>A0A1I2T3Z3</accession>
<dbReference type="SUPFAM" id="SSF53850">
    <property type="entry name" value="Periplasmic binding protein-like II"/>
    <property type="match status" value="1"/>
</dbReference>
<evidence type="ECO:0000313" key="1">
    <source>
        <dbReference type="EMBL" id="SFG57126.1"/>
    </source>
</evidence>
<dbReference type="InterPro" id="IPR050490">
    <property type="entry name" value="Bact_solute-bd_prot1"/>
</dbReference>
<dbReference type="PROSITE" id="PS51257">
    <property type="entry name" value="PROKAR_LIPOPROTEIN"/>
    <property type="match status" value="1"/>
</dbReference>
<dbReference type="PANTHER" id="PTHR43649">
    <property type="entry name" value="ARABINOSE-BINDING PROTEIN-RELATED"/>
    <property type="match status" value="1"/>
</dbReference>
<dbReference type="Gene3D" id="3.40.190.10">
    <property type="entry name" value="Periplasmic binding protein-like II"/>
    <property type="match status" value="1"/>
</dbReference>
<protein>
    <submittedName>
        <fullName evidence="1">Multiple sugar transport system substrate-binding protein</fullName>
    </submittedName>
</protein>
<dbReference type="PANTHER" id="PTHR43649:SF30">
    <property type="entry name" value="ABC TRANSPORTER SUBSTRATE-BINDING PROTEIN"/>
    <property type="match status" value="1"/>
</dbReference>
<sequence length="426" mass="46324">MRAERYSVKRHLTGLAGGLTLALALTGCGKGSSSGSGGTDGKTIRFVAAKYDDDTQAYWTALIKDFEAANPGYRVNLEVVDWEQMDSKVKTYVQTKQEPDILNYNKFSDFARDGLVYKAQDVVSPKVLTDFLPLFRQQAQYKGAQYGLPFISSARLFFYNKDIFAKAGIARPPSTWAEVEADAKKIKQAGYIGLGLPLGAEEAQAEFQIWAMNNGGGWTDGSGDWAIDQQANVDTLTYLRKLTKEKVTQPNPEATNRKDVFNEFAQGKIGMLNGAVFMRKGFIDPVDAKLNYAVAALPSKDGSTHKTLGVQDYLVAFKKGDGSNKTAVKKFLDFFYQKENAAEFVSTEGFLSVTKSAGEALSSDSRNAAYYKPFVDALSDAEFAPTDNPAWAAVDGAVKQRIGTAVAGGDPAEVLGEIQKTAQKGD</sequence>